<dbReference type="EMBL" id="VUOD01000009">
    <property type="protein sequence ID" value="KAA2284187.1"/>
    <property type="molecule type" value="Genomic_DNA"/>
</dbReference>
<dbReference type="Gene3D" id="2.60.40.1120">
    <property type="entry name" value="Carboxypeptidase-like, regulatory domain"/>
    <property type="match status" value="1"/>
</dbReference>
<comment type="subcellular location">
    <subcellularLocation>
        <location evidence="1">Cell outer membrane</location>
    </subcellularLocation>
</comment>
<dbReference type="PANTHER" id="PTHR30329">
    <property type="entry name" value="STATOR ELEMENT OF FLAGELLAR MOTOR COMPLEX"/>
    <property type="match status" value="1"/>
</dbReference>
<dbReference type="AlphaFoldDB" id="A0A5B2Z8G4"/>
<dbReference type="Pfam" id="PF00691">
    <property type="entry name" value="OmpA"/>
    <property type="match status" value="1"/>
</dbReference>
<feature type="compositionally biased region" description="Low complexity" evidence="5">
    <location>
        <begin position="85"/>
        <end position="94"/>
    </location>
</feature>
<dbReference type="SUPFAM" id="SSF103088">
    <property type="entry name" value="OmpA-like"/>
    <property type="match status" value="1"/>
</dbReference>
<keyword evidence="9" id="KW-1185">Reference proteome</keyword>
<evidence type="ECO:0000256" key="3">
    <source>
        <dbReference type="ARBA" id="ARBA00023237"/>
    </source>
</evidence>
<evidence type="ECO:0000256" key="6">
    <source>
        <dbReference type="SAM" id="SignalP"/>
    </source>
</evidence>
<name>A0A5B2Z8G4_9GAMM</name>
<dbReference type="InterPro" id="IPR050330">
    <property type="entry name" value="Bact_OuterMem_StrucFunc"/>
</dbReference>
<gene>
    <name evidence="8" type="ORF">F0415_10590</name>
</gene>
<feature type="region of interest" description="Disordered" evidence="5">
    <location>
        <begin position="228"/>
        <end position="255"/>
    </location>
</feature>
<dbReference type="PRINTS" id="PR01021">
    <property type="entry name" value="OMPADOMAIN"/>
</dbReference>
<dbReference type="GO" id="GO:0009279">
    <property type="term" value="C:cell outer membrane"/>
    <property type="evidence" value="ECO:0007669"/>
    <property type="project" value="UniProtKB-SubCell"/>
</dbReference>
<feature type="region of interest" description="Disordered" evidence="5">
    <location>
        <begin position="32"/>
        <end position="94"/>
    </location>
</feature>
<proteinExistence type="predicted"/>
<dbReference type="SUPFAM" id="SSF49464">
    <property type="entry name" value="Carboxypeptidase regulatory domain-like"/>
    <property type="match status" value="1"/>
</dbReference>
<dbReference type="InterPro" id="IPR006664">
    <property type="entry name" value="OMP_bac"/>
</dbReference>
<comment type="caution">
    <text evidence="8">The sequence shown here is derived from an EMBL/GenBank/DDBJ whole genome shotgun (WGS) entry which is preliminary data.</text>
</comment>
<feature type="compositionally biased region" description="Basic and acidic residues" evidence="5">
    <location>
        <begin position="144"/>
        <end position="161"/>
    </location>
</feature>
<accession>A0A5B2Z8G4</accession>
<dbReference type="InterPro" id="IPR006665">
    <property type="entry name" value="OmpA-like"/>
</dbReference>
<evidence type="ECO:0000256" key="5">
    <source>
        <dbReference type="SAM" id="MobiDB-lite"/>
    </source>
</evidence>
<dbReference type="PRINTS" id="PR01023">
    <property type="entry name" value="NAFLGMOTY"/>
</dbReference>
<sequence length="571" mass="60913">MPMRAIAVLALLCLGLCLSACGTETPADPPVAANGATAAPPPPAPSAVSPSDDAAGSDERAGDRDGTGDDPAARLLTRPEDQAWRAEQAAAEPASAAMAEQQARINELMAAMQALAEAGSDPERRAAALERVKAAQHALGEAGLRAESERRAAKTEREIPEAWRQTRRSERGGEEADLLVQLGDIDNLGFGWPEGFDPFSGESTPVHRYPFLPEADDPDGTDRIMVVSGHTGKGGGRRDGYTQRTRRPDNRPRPLLLEFDPAGIEVRTVVLQLFVDDFQSERMGSRYRVLLDGREAGDIAATLNALDQTGPIGKLLTIQLLPEFHHLIADGRLAVDVDDPHTDAGDGFAFDFARLLINPRGFRYTGTVRGIAVEDGTGKPLAGVLVSAANVRQAVTGEDGRFLLEDVPAGLVVTSAGKPGYEGDEDASDLEGGGSLELRLALRPRADDSVALAARLQRERKVDLYGIYFDTARATLRPESETTLQQVLGLLRDDPALRLVIAGHTDSEGGDDYNQALSERRAEAVVGWLAGHGVDPGRLAAEGHGESRPVADNSSEAGRALNRRVELRLAE</sequence>
<keyword evidence="6" id="KW-0732">Signal</keyword>
<reference evidence="8 9" key="2">
    <citation type="submission" date="2019-09" db="EMBL/GenBank/DDBJ databases">
        <authorList>
            <person name="Mazur A."/>
        </authorList>
    </citation>
    <scope>NUCLEOTIDE SEQUENCE [LARGE SCALE GENOMIC DNA]</scope>
    <source>
        <strain evidence="8 9">3729k</strain>
    </source>
</reference>
<reference evidence="8 9" key="1">
    <citation type="submission" date="2019-09" db="EMBL/GenBank/DDBJ databases">
        <title>Arenimonas chukotkensis sp. nov., a bacterium isolated from Chukotka hot spring, Arctic region, Russia.</title>
        <authorList>
            <person name="Zayulina K.S."/>
            <person name="Prokofeva M.I."/>
            <person name="Elcheninov A.G."/>
            <person name="Novikov A."/>
            <person name="Kochetkova T.V."/>
            <person name="Kublanov I.V."/>
        </authorList>
    </citation>
    <scope>NUCLEOTIDE SEQUENCE [LARGE SCALE GENOMIC DNA]</scope>
    <source>
        <strain evidence="8 9">3729k</strain>
    </source>
</reference>
<evidence type="ECO:0000256" key="1">
    <source>
        <dbReference type="ARBA" id="ARBA00004442"/>
    </source>
</evidence>
<dbReference type="PANTHER" id="PTHR30329:SF21">
    <property type="entry name" value="LIPOPROTEIN YIAD-RELATED"/>
    <property type="match status" value="1"/>
</dbReference>
<evidence type="ECO:0000259" key="7">
    <source>
        <dbReference type="PROSITE" id="PS51123"/>
    </source>
</evidence>
<dbReference type="CDD" id="cd07185">
    <property type="entry name" value="OmpA_C-like"/>
    <property type="match status" value="1"/>
</dbReference>
<feature type="compositionally biased region" description="Basic and acidic residues" evidence="5">
    <location>
        <begin position="57"/>
        <end position="67"/>
    </location>
</feature>
<dbReference type="InterPro" id="IPR008969">
    <property type="entry name" value="CarboxyPept-like_regulatory"/>
</dbReference>
<keyword evidence="3" id="KW-0998">Cell outer membrane</keyword>
<protein>
    <submittedName>
        <fullName evidence="8">OmpA family protein</fullName>
    </submittedName>
</protein>
<evidence type="ECO:0000313" key="8">
    <source>
        <dbReference type="EMBL" id="KAA2284187.1"/>
    </source>
</evidence>
<dbReference type="PROSITE" id="PS51123">
    <property type="entry name" value="OMPA_2"/>
    <property type="match status" value="1"/>
</dbReference>
<feature type="domain" description="OmpA-like" evidence="7">
    <location>
        <begin position="457"/>
        <end position="571"/>
    </location>
</feature>
<dbReference type="Gene3D" id="3.30.1330.60">
    <property type="entry name" value="OmpA-like domain"/>
    <property type="match status" value="1"/>
</dbReference>
<feature type="region of interest" description="Disordered" evidence="5">
    <location>
        <begin position="143"/>
        <end position="170"/>
    </location>
</feature>
<evidence type="ECO:0000313" key="9">
    <source>
        <dbReference type="Proteomes" id="UP000322165"/>
    </source>
</evidence>
<dbReference type="InterPro" id="IPR006690">
    <property type="entry name" value="OMPA-like_CS"/>
</dbReference>
<feature type="chain" id="PRO_5022864902" evidence="6">
    <location>
        <begin position="23"/>
        <end position="571"/>
    </location>
</feature>
<feature type="signal peptide" evidence="6">
    <location>
        <begin position="1"/>
        <end position="22"/>
    </location>
</feature>
<dbReference type="Proteomes" id="UP000322165">
    <property type="component" value="Unassembled WGS sequence"/>
</dbReference>
<evidence type="ECO:0000256" key="4">
    <source>
        <dbReference type="PROSITE-ProRule" id="PRU00473"/>
    </source>
</evidence>
<dbReference type="InterPro" id="IPR036737">
    <property type="entry name" value="OmpA-like_sf"/>
</dbReference>
<dbReference type="Pfam" id="PF13620">
    <property type="entry name" value="CarboxypepD_reg"/>
    <property type="match status" value="1"/>
</dbReference>
<keyword evidence="2 4" id="KW-0472">Membrane</keyword>
<organism evidence="8 9">
    <name type="scientific">Arenimonas fontis</name>
    <dbReference type="NCBI Taxonomy" id="2608255"/>
    <lineage>
        <taxon>Bacteria</taxon>
        <taxon>Pseudomonadati</taxon>
        <taxon>Pseudomonadota</taxon>
        <taxon>Gammaproteobacteria</taxon>
        <taxon>Lysobacterales</taxon>
        <taxon>Lysobacteraceae</taxon>
        <taxon>Arenimonas</taxon>
    </lineage>
</organism>
<feature type="compositionally biased region" description="Basic and acidic residues" evidence="5">
    <location>
        <begin position="236"/>
        <end position="252"/>
    </location>
</feature>
<feature type="region of interest" description="Disordered" evidence="5">
    <location>
        <begin position="537"/>
        <end position="557"/>
    </location>
</feature>
<dbReference type="PROSITE" id="PS01068">
    <property type="entry name" value="OMPA_1"/>
    <property type="match status" value="1"/>
</dbReference>
<evidence type="ECO:0000256" key="2">
    <source>
        <dbReference type="ARBA" id="ARBA00023136"/>
    </source>
</evidence>